<proteinExistence type="predicted"/>
<reference evidence="8" key="1">
    <citation type="submission" date="2018-05" db="EMBL/GenBank/DDBJ databases">
        <title>Luteimonas pekinense sp. nov., isolated from human Meibomian gland secretions, Beijing, China.</title>
        <authorList>
            <person name="Wen T."/>
            <person name="Bai H."/>
            <person name="Lv H."/>
        </authorList>
    </citation>
    <scope>NUCLEOTIDE SEQUENCE [LARGE SCALE GENOMIC DNA]</scope>
    <source>
        <strain evidence="8">83-4</strain>
    </source>
</reference>
<dbReference type="RefSeq" id="WP_112927144.1">
    <property type="nucleotide sequence ID" value="NZ_CP029556.1"/>
</dbReference>
<dbReference type="EMBL" id="CP029556">
    <property type="protein sequence ID" value="AXA84932.1"/>
    <property type="molecule type" value="Genomic_DNA"/>
</dbReference>
<protein>
    <recommendedName>
        <fullName evidence="6">DUF1232 domain-containing protein</fullName>
    </recommendedName>
</protein>
<keyword evidence="8" id="KW-1185">Reference proteome</keyword>
<evidence type="ECO:0000256" key="5">
    <source>
        <dbReference type="SAM" id="Phobius"/>
    </source>
</evidence>
<keyword evidence="3 5" id="KW-1133">Transmembrane helix</keyword>
<feature type="domain" description="DUF1232" evidence="6">
    <location>
        <begin position="34"/>
        <end position="69"/>
    </location>
</feature>
<evidence type="ECO:0000256" key="1">
    <source>
        <dbReference type="ARBA" id="ARBA00004127"/>
    </source>
</evidence>
<dbReference type="AlphaFoldDB" id="A0A344J7C2"/>
<dbReference type="Proteomes" id="UP000251842">
    <property type="component" value="Chromosome"/>
</dbReference>
<evidence type="ECO:0000313" key="7">
    <source>
        <dbReference type="EMBL" id="AXA84932.1"/>
    </source>
</evidence>
<accession>A0A344J7C2</accession>
<comment type="subcellular location">
    <subcellularLocation>
        <location evidence="1">Endomembrane system</location>
        <topology evidence="1">Multi-pass membrane protein</topology>
    </subcellularLocation>
</comment>
<dbReference type="KEGG" id="lue:DCD74_09795"/>
<name>A0A344J7C2_9GAMM</name>
<feature type="transmembrane region" description="Helical" evidence="5">
    <location>
        <begin position="101"/>
        <end position="122"/>
    </location>
</feature>
<sequence>MTRAAWAGRLRALKREALTVWCVARHPRLPWAVRGLALAVAAYAFSPIDLIPDFIPLLGLLDDLLLVPLGVWAVLKMAPADVVAEARAQAAVLADKPVSRMAAAVIALFWLAVMAAFGAWAWRRFG</sequence>
<gene>
    <name evidence="7" type="ORF">DCD74_09795</name>
</gene>
<keyword evidence="2 5" id="KW-0812">Transmembrane</keyword>
<organism evidence="7 8">
    <name type="scientific">Solilutibacter oculi</name>
    <dbReference type="NCBI Taxonomy" id="2698682"/>
    <lineage>
        <taxon>Bacteria</taxon>
        <taxon>Pseudomonadati</taxon>
        <taxon>Pseudomonadota</taxon>
        <taxon>Gammaproteobacteria</taxon>
        <taxon>Lysobacterales</taxon>
        <taxon>Lysobacteraceae</taxon>
        <taxon>Solilutibacter</taxon>
    </lineage>
</organism>
<evidence type="ECO:0000256" key="3">
    <source>
        <dbReference type="ARBA" id="ARBA00022989"/>
    </source>
</evidence>
<evidence type="ECO:0000256" key="4">
    <source>
        <dbReference type="ARBA" id="ARBA00023136"/>
    </source>
</evidence>
<evidence type="ECO:0000256" key="2">
    <source>
        <dbReference type="ARBA" id="ARBA00022692"/>
    </source>
</evidence>
<evidence type="ECO:0000259" key="6">
    <source>
        <dbReference type="Pfam" id="PF06803"/>
    </source>
</evidence>
<dbReference type="Pfam" id="PF06803">
    <property type="entry name" value="DUF1232"/>
    <property type="match status" value="1"/>
</dbReference>
<dbReference type="OrthoDB" id="9789605at2"/>
<dbReference type="GO" id="GO:0012505">
    <property type="term" value="C:endomembrane system"/>
    <property type="evidence" value="ECO:0007669"/>
    <property type="project" value="UniProtKB-SubCell"/>
</dbReference>
<dbReference type="InterPro" id="IPR010652">
    <property type="entry name" value="DUF1232"/>
</dbReference>
<evidence type="ECO:0000313" key="8">
    <source>
        <dbReference type="Proteomes" id="UP000251842"/>
    </source>
</evidence>
<feature type="transmembrane region" description="Helical" evidence="5">
    <location>
        <begin position="31"/>
        <end position="48"/>
    </location>
</feature>
<keyword evidence="4 5" id="KW-0472">Membrane</keyword>